<evidence type="ECO:0000313" key="16">
    <source>
        <dbReference type="EMBL" id="NYG06529.1"/>
    </source>
</evidence>
<feature type="domain" description="FAD-dependent oxidoreductase 2 FAD-binding" evidence="14">
    <location>
        <begin position="25"/>
        <end position="408"/>
    </location>
</feature>
<comment type="pathway">
    <text evidence="2 13">Cofactor biosynthesis; NAD(+) biosynthesis; iminoaspartate from L-aspartate (oxidase route): step 1/1.</text>
</comment>
<evidence type="ECO:0000256" key="1">
    <source>
        <dbReference type="ARBA" id="ARBA00001974"/>
    </source>
</evidence>
<dbReference type="PANTHER" id="PTHR42716">
    <property type="entry name" value="L-ASPARTATE OXIDASE"/>
    <property type="match status" value="1"/>
</dbReference>
<evidence type="ECO:0000256" key="2">
    <source>
        <dbReference type="ARBA" id="ARBA00004950"/>
    </source>
</evidence>
<dbReference type="EC" id="1.4.3.16" evidence="4 12"/>
<dbReference type="InterPro" id="IPR037099">
    <property type="entry name" value="Fum_R/Succ_DH_flav-like_C_sf"/>
</dbReference>
<reference evidence="16 17" key="1">
    <citation type="submission" date="2020-07" db="EMBL/GenBank/DDBJ databases">
        <title>Sequencing the genomes of 1000 actinobacteria strains.</title>
        <authorList>
            <person name="Klenk H.-P."/>
        </authorList>
    </citation>
    <scope>NUCLEOTIDE SEQUENCE [LARGE SCALE GENOMIC DNA]</scope>
    <source>
        <strain evidence="16 17">DSM 23987</strain>
    </source>
</reference>
<keyword evidence="17" id="KW-1185">Reference proteome</keyword>
<evidence type="ECO:0000256" key="11">
    <source>
        <dbReference type="ARBA" id="ARBA00048305"/>
    </source>
</evidence>
<dbReference type="AlphaFoldDB" id="A0A852WCK7"/>
<evidence type="ECO:0000313" key="17">
    <source>
        <dbReference type="Proteomes" id="UP000573599"/>
    </source>
</evidence>
<keyword evidence="7 13" id="KW-0662">Pyridine nucleotide biosynthesis</keyword>
<evidence type="ECO:0000256" key="12">
    <source>
        <dbReference type="NCBIfam" id="TIGR00551"/>
    </source>
</evidence>
<dbReference type="NCBIfam" id="NF005867">
    <property type="entry name" value="PRK07804.1"/>
    <property type="match status" value="1"/>
</dbReference>
<dbReference type="NCBIfam" id="TIGR00551">
    <property type="entry name" value="nadB"/>
    <property type="match status" value="1"/>
</dbReference>
<evidence type="ECO:0000256" key="9">
    <source>
        <dbReference type="ARBA" id="ARBA00023002"/>
    </source>
</evidence>
<evidence type="ECO:0000256" key="7">
    <source>
        <dbReference type="ARBA" id="ARBA00022642"/>
    </source>
</evidence>
<evidence type="ECO:0000256" key="6">
    <source>
        <dbReference type="ARBA" id="ARBA00022630"/>
    </source>
</evidence>
<comment type="cofactor">
    <cofactor evidence="1 13">
        <name>FAD</name>
        <dbReference type="ChEBI" id="CHEBI:57692"/>
    </cofactor>
</comment>
<dbReference type="EMBL" id="JACCAB010000001">
    <property type="protein sequence ID" value="NYG06529.1"/>
    <property type="molecule type" value="Genomic_DNA"/>
</dbReference>
<comment type="function">
    <text evidence="10">Catalyzes the oxidation of L-aspartate to iminoaspartate, the first step in the de novo biosynthesis of NAD(+).</text>
</comment>
<evidence type="ECO:0000256" key="3">
    <source>
        <dbReference type="ARBA" id="ARBA00008562"/>
    </source>
</evidence>
<organism evidence="16 17">
    <name type="scientific">Pedococcus badiiscoriae</name>
    <dbReference type="NCBI Taxonomy" id="642776"/>
    <lineage>
        <taxon>Bacteria</taxon>
        <taxon>Bacillati</taxon>
        <taxon>Actinomycetota</taxon>
        <taxon>Actinomycetes</taxon>
        <taxon>Micrococcales</taxon>
        <taxon>Intrasporangiaceae</taxon>
        <taxon>Pedococcus</taxon>
    </lineage>
</organism>
<dbReference type="InterPro" id="IPR027477">
    <property type="entry name" value="Succ_DH/fumarate_Rdtase_cat_sf"/>
</dbReference>
<comment type="catalytic activity">
    <reaction evidence="11">
        <text>L-aspartate + O2 = iminosuccinate + H2O2</text>
        <dbReference type="Rhea" id="RHEA:25876"/>
        <dbReference type="ChEBI" id="CHEBI:15379"/>
        <dbReference type="ChEBI" id="CHEBI:16240"/>
        <dbReference type="ChEBI" id="CHEBI:29991"/>
        <dbReference type="ChEBI" id="CHEBI:77875"/>
        <dbReference type="EC" id="1.4.3.16"/>
    </reaction>
    <physiologicalReaction direction="left-to-right" evidence="11">
        <dbReference type="Rhea" id="RHEA:25877"/>
    </physiologicalReaction>
</comment>
<evidence type="ECO:0000259" key="14">
    <source>
        <dbReference type="Pfam" id="PF00890"/>
    </source>
</evidence>
<dbReference type="GO" id="GO:0005737">
    <property type="term" value="C:cytoplasm"/>
    <property type="evidence" value="ECO:0007669"/>
    <property type="project" value="UniProtKB-SubCell"/>
</dbReference>
<evidence type="ECO:0000256" key="13">
    <source>
        <dbReference type="RuleBase" id="RU362049"/>
    </source>
</evidence>
<dbReference type="SUPFAM" id="SSF46977">
    <property type="entry name" value="Succinate dehydrogenase/fumarate reductase flavoprotein C-terminal domain"/>
    <property type="match status" value="1"/>
</dbReference>
<dbReference type="SUPFAM" id="SSF51905">
    <property type="entry name" value="FAD/NAD(P)-binding domain"/>
    <property type="match status" value="1"/>
</dbReference>
<dbReference type="Pfam" id="PF00890">
    <property type="entry name" value="FAD_binding_2"/>
    <property type="match status" value="1"/>
</dbReference>
<dbReference type="UniPathway" id="UPA00253">
    <property type="reaction ID" value="UER00326"/>
</dbReference>
<dbReference type="InterPro" id="IPR003953">
    <property type="entry name" value="FAD-dep_OxRdtase_2_FAD-bd"/>
</dbReference>
<dbReference type="InterPro" id="IPR036188">
    <property type="entry name" value="FAD/NAD-bd_sf"/>
</dbReference>
<dbReference type="Proteomes" id="UP000573599">
    <property type="component" value="Unassembled WGS sequence"/>
</dbReference>
<dbReference type="Pfam" id="PF02910">
    <property type="entry name" value="Succ_DH_flav_C"/>
    <property type="match status" value="1"/>
</dbReference>
<comment type="caution">
    <text evidence="16">The sequence shown here is derived from an EMBL/GenBank/DDBJ whole genome shotgun (WGS) entry which is preliminary data.</text>
</comment>
<feature type="domain" description="Fumarate reductase/succinate dehydrogenase flavoprotein-like C-terminal" evidence="15">
    <location>
        <begin position="511"/>
        <end position="574"/>
    </location>
</feature>
<keyword evidence="6 13" id="KW-0285">Flavoprotein</keyword>
<dbReference type="Gene3D" id="1.20.58.100">
    <property type="entry name" value="Fumarate reductase/succinate dehydrogenase flavoprotein-like, C-terminal domain"/>
    <property type="match status" value="1"/>
</dbReference>
<keyword evidence="8 13" id="KW-0274">FAD</keyword>
<evidence type="ECO:0000256" key="8">
    <source>
        <dbReference type="ARBA" id="ARBA00022827"/>
    </source>
</evidence>
<keyword evidence="9 13" id="KW-0560">Oxidoreductase</keyword>
<dbReference type="InterPro" id="IPR005288">
    <property type="entry name" value="NadB"/>
</dbReference>
<proteinExistence type="inferred from homology"/>
<dbReference type="GO" id="GO:0008734">
    <property type="term" value="F:L-aspartate oxidase activity"/>
    <property type="evidence" value="ECO:0007669"/>
    <property type="project" value="UniProtKB-UniRule"/>
</dbReference>
<evidence type="ECO:0000256" key="10">
    <source>
        <dbReference type="ARBA" id="ARBA00029426"/>
    </source>
</evidence>
<sequence length="579" mass="60598">MTDGPGLRIPRRLVAAEPGWTTSADVIVVGSGIAGLTTALRLRQRVDRVLLVTKTVLHEGSTQWAQGGIAAALDPGDSPQEHLHDTLVAGCGICDVPAVTALVHEGPERVRELVALGAEFDLDDAGELKLTREGGHHKDRIAHAGGDATGKEISRALIAALHRVQDDPGIEVIEHALVVDLLQDEESRVCGVTLHVIGEGQMDGVGAARSRAVVLATGGLGQVYSATTNPSVATGDGMAAALRAGAVMADVEFVQFHPTVLWLGPGSRGQQPLISEAVRGEGAFLVDRDGVRFMQGRHPLADLAPRDVVSRAIVDRMLETGEDHVFLDARHLGREFLEERFPSIVARCRELGFDPATELLPVAPAQHYASGGVRTDLVGRSTLDGLYACGEVSCTGVHGANRLASNSLLEGLVFAHRIADDISERMAGGQLPQADPAVEATDGTLATGTAPADEVAPGEDAALLDGSARVQVQAAMTAGSGAVRSAESLATTALALQGLALAATSSEPGPESWETTNLLHIGQVLTLAASLREETRGGHLRSDHPSQVDPRWRGHTLVVRGSDGTLSTTFEPVPEQDLA</sequence>
<dbReference type="GO" id="GO:0034628">
    <property type="term" value="P:'de novo' NAD+ biosynthetic process from L-aspartate"/>
    <property type="evidence" value="ECO:0007669"/>
    <property type="project" value="TreeGrafter"/>
</dbReference>
<dbReference type="FunFam" id="3.90.700.10:FF:000002">
    <property type="entry name" value="L-aspartate oxidase"/>
    <property type="match status" value="1"/>
</dbReference>
<comment type="similarity">
    <text evidence="3 13">Belongs to the FAD-dependent oxidoreductase 2 family. NadB subfamily.</text>
</comment>
<evidence type="ECO:0000259" key="15">
    <source>
        <dbReference type="Pfam" id="PF02910"/>
    </source>
</evidence>
<name>A0A852WCK7_9MICO</name>
<gene>
    <name evidence="16" type="ORF">BJ986_001016</name>
</gene>
<evidence type="ECO:0000256" key="4">
    <source>
        <dbReference type="ARBA" id="ARBA00012173"/>
    </source>
</evidence>
<evidence type="ECO:0000256" key="5">
    <source>
        <dbReference type="ARBA" id="ARBA00021901"/>
    </source>
</evidence>
<dbReference type="GO" id="GO:0033765">
    <property type="term" value="F:steroid dehydrogenase activity, acting on the CH-CH group of donors"/>
    <property type="evidence" value="ECO:0007669"/>
    <property type="project" value="UniProtKB-ARBA"/>
</dbReference>
<dbReference type="SUPFAM" id="SSF56425">
    <property type="entry name" value="Succinate dehydrogenase/fumarate reductase flavoprotein, catalytic domain"/>
    <property type="match status" value="1"/>
</dbReference>
<dbReference type="RefSeq" id="WP_179420996.1">
    <property type="nucleotide sequence ID" value="NZ_JACCAB010000001.1"/>
</dbReference>
<dbReference type="Gene3D" id="3.90.700.10">
    <property type="entry name" value="Succinate dehydrogenase/fumarate reductase flavoprotein, catalytic domain"/>
    <property type="match status" value="1"/>
</dbReference>
<dbReference type="InterPro" id="IPR015939">
    <property type="entry name" value="Fum_Rdtase/Succ_DH_flav-like_C"/>
</dbReference>
<protein>
    <recommendedName>
        <fullName evidence="5 12">L-aspartate oxidase</fullName>
        <ecNumber evidence="4 12">1.4.3.16</ecNumber>
    </recommendedName>
</protein>
<accession>A0A852WCK7</accession>
<dbReference type="PRINTS" id="PR00368">
    <property type="entry name" value="FADPNR"/>
</dbReference>
<dbReference type="PANTHER" id="PTHR42716:SF2">
    <property type="entry name" value="L-ASPARTATE OXIDASE, CHLOROPLASTIC"/>
    <property type="match status" value="1"/>
</dbReference>
<dbReference type="Gene3D" id="3.50.50.60">
    <property type="entry name" value="FAD/NAD(P)-binding domain"/>
    <property type="match status" value="1"/>
</dbReference>
<comment type="subcellular location">
    <subcellularLocation>
        <location evidence="13">Cytoplasm</location>
    </subcellularLocation>
</comment>